<protein>
    <submittedName>
        <fullName evidence="5">DegT/DnrJ/EryC1/StrS family aminotransferase</fullName>
    </submittedName>
</protein>
<dbReference type="Pfam" id="PF01041">
    <property type="entry name" value="DegT_DnrJ_EryC1"/>
    <property type="match status" value="1"/>
</dbReference>
<proteinExistence type="inferred from homology"/>
<dbReference type="EMBL" id="JALEMU010000024">
    <property type="protein sequence ID" value="MCI5754910.1"/>
    <property type="molecule type" value="Genomic_DNA"/>
</dbReference>
<name>A0AAE3FGB5_9BACT</name>
<dbReference type="GO" id="GO:0008483">
    <property type="term" value="F:transaminase activity"/>
    <property type="evidence" value="ECO:0007669"/>
    <property type="project" value="UniProtKB-KW"/>
</dbReference>
<evidence type="ECO:0000313" key="5">
    <source>
        <dbReference type="EMBL" id="MCI5754910.1"/>
    </source>
</evidence>
<dbReference type="InterPro" id="IPR000653">
    <property type="entry name" value="DegT/StrS_aminotransferase"/>
</dbReference>
<dbReference type="Gene3D" id="3.40.640.10">
    <property type="entry name" value="Type I PLP-dependent aspartate aminotransferase-like (Major domain)"/>
    <property type="match status" value="1"/>
</dbReference>
<dbReference type="AlphaFoldDB" id="A0AAE3FGB5"/>
<reference evidence="5 6" key="1">
    <citation type="submission" date="2022-03" db="EMBL/GenBank/DDBJ databases">
        <title>Metagenome-assembled genomes from swine fecal metagenomes.</title>
        <authorList>
            <person name="Holman D.B."/>
            <person name="Kommadath A."/>
        </authorList>
    </citation>
    <scope>NUCLEOTIDE SEQUENCE [LARGE SCALE GENOMIC DNA]</scope>
    <source>
        <strain evidence="5">SUG147</strain>
    </source>
</reference>
<dbReference type="InterPro" id="IPR015421">
    <property type="entry name" value="PyrdxlP-dep_Trfase_major"/>
</dbReference>
<evidence type="ECO:0000256" key="2">
    <source>
        <dbReference type="PIRSR" id="PIRSR000390-1"/>
    </source>
</evidence>
<evidence type="ECO:0000313" key="6">
    <source>
        <dbReference type="Proteomes" id="UP001139365"/>
    </source>
</evidence>
<keyword evidence="5" id="KW-0808">Transferase</keyword>
<comment type="similarity">
    <text evidence="1 4">Belongs to the DegT/DnrJ/EryC1 family.</text>
</comment>
<dbReference type="InterPro" id="IPR015424">
    <property type="entry name" value="PyrdxlP-dep_Trfase"/>
</dbReference>
<dbReference type="Gene3D" id="3.90.1150.10">
    <property type="entry name" value="Aspartate Aminotransferase, domain 1"/>
    <property type="match status" value="1"/>
</dbReference>
<comment type="caution">
    <text evidence="5">The sequence shown here is derived from an EMBL/GenBank/DDBJ whole genome shotgun (WGS) entry which is preliminary data.</text>
</comment>
<dbReference type="PIRSF" id="PIRSF000390">
    <property type="entry name" value="PLP_StrS"/>
    <property type="match status" value="1"/>
</dbReference>
<keyword evidence="3 4" id="KW-0663">Pyridoxal phosphate</keyword>
<sequence length="433" mass="48036">MPSDFRYNTGETRVPWAAVGENYNVHDLMEIIRFLMEGEGKEYDEALENVWKEIKKLDKVSTPPGKLSLGSKVEAAEKACNEYLGTDTSTFVTNCTAGFEIAYKYAGLNPGDEVIVPAITFVATMAYPLSIGAKLVFADIVPGTVNMDPEDVARKITPRTKMIVPVHIAGYPVDMDPIMKLAKEHDILVLEDAAHAFGAMYKGRHLGTIGDFGSFSFHEVKNITSFGEGGIVCTNVPGFGPDMKRARFLGLDFSAPIKDWLYNITPIPGKNRPFVAQNASTTEIQGLGLSLQVARNEEIIAKRRAAAEYLNKRLSVCDAIIPQPLGNDEIKPSFHMYLLHIDPAKAGGDIQVLKRKLEEKGVTNIPHFGPLYRFKVVSDLGYDPDEIAKTCPVCEEMFYHRFTHLPLYGLSDEQFEYMADAILESIAEMQRGE</sequence>
<dbReference type="PANTHER" id="PTHR30244:SF34">
    <property type="entry name" value="DTDP-4-AMINO-4,6-DIDEOXYGALACTOSE TRANSAMINASE"/>
    <property type="match status" value="1"/>
</dbReference>
<organism evidence="5 6">
    <name type="scientific">Candidatus Colimorpha enterica</name>
    <dbReference type="NCBI Taxonomy" id="3083063"/>
    <lineage>
        <taxon>Bacteria</taxon>
        <taxon>Pseudomonadati</taxon>
        <taxon>Bacteroidota</taxon>
        <taxon>Bacteroidia</taxon>
        <taxon>Bacteroidales</taxon>
        <taxon>Candidatus Colimorpha</taxon>
    </lineage>
</organism>
<dbReference type="Proteomes" id="UP001139365">
    <property type="component" value="Unassembled WGS sequence"/>
</dbReference>
<evidence type="ECO:0000256" key="4">
    <source>
        <dbReference type="RuleBase" id="RU004508"/>
    </source>
</evidence>
<keyword evidence="5" id="KW-0032">Aminotransferase</keyword>
<gene>
    <name evidence="5" type="ORF">MR241_01295</name>
</gene>
<feature type="modified residue" description="N6-(pyridoxal phosphate)lysine" evidence="3">
    <location>
        <position position="221"/>
    </location>
</feature>
<dbReference type="GO" id="GO:0000271">
    <property type="term" value="P:polysaccharide biosynthetic process"/>
    <property type="evidence" value="ECO:0007669"/>
    <property type="project" value="TreeGrafter"/>
</dbReference>
<feature type="active site" description="Proton acceptor" evidence="2">
    <location>
        <position position="221"/>
    </location>
</feature>
<evidence type="ECO:0000256" key="3">
    <source>
        <dbReference type="PIRSR" id="PIRSR000390-2"/>
    </source>
</evidence>
<accession>A0AAE3FGB5</accession>
<evidence type="ECO:0000256" key="1">
    <source>
        <dbReference type="ARBA" id="ARBA00037999"/>
    </source>
</evidence>
<dbReference type="SUPFAM" id="SSF53383">
    <property type="entry name" value="PLP-dependent transferases"/>
    <property type="match status" value="1"/>
</dbReference>
<dbReference type="CDD" id="cd00616">
    <property type="entry name" value="AHBA_syn"/>
    <property type="match status" value="1"/>
</dbReference>
<dbReference type="InterPro" id="IPR015422">
    <property type="entry name" value="PyrdxlP-dep_Trfase_small"/>
</dbReference>
<dbReference type="PANTHER" id="PTHR30244">
    <property type="entry name" value="TRANSAMINASE"/>
    <property type="match status" value="1"/>
</dbReference>
<dbReference type="GO" id="GO:0030170">
    <property type="term" value="F:pyridoxal phosphate binding"/>
    <property type="evidence" value="ECO:0007669"/>
    <property type="project" value="TreeGrafter"/>
</dbReference>